<feature type="transmembrane region" description="Helical" evidence="2">
    <location>
        <begin position="127"/>
        <end position="146"/>
    </location>
</feature>
<comment type="caution">
    <text evidence="3">The sequence shown here is derived from an EMBL/GenBank/DDBJ whole genome shotgun (WGS) entry which is preliminary data.</text>
</comment>
<keyword evidence="4" id="KW-1185">Reference proteome</keyword>
<evidence type="ECO:0000313" key="3">
    <source>
        <dbReference type="EMBL" id="CAH0107112.1"/>
    </source>
</evidence>
<dbReference type="InterPro" id="IPR035914">
    <property type="entry name" value="Sperma_CUB_dom_sf"/>
</dbReference>
<keyword evidence="2" id="KW-0472">Membrane</keyword>
<organism evidence="3 4">
    <name type="scientific">Daphnia galeata</name>
    <dbReference type="NCBI Taxonomy" id="27404"/>
    <lineage>
        <taxon>Eukaryota</taxon>
        <taxon>Metazoa</taxon>
        <taxon>Ecdysozoa</taxon>
        <taxon>Arthropoda</taxon>
        <taxon>Crustacea</taxon>
        <taxon>Branchiopoda</taxon>
        <taxon>Diplostraca</taxon>
        <taxon>Cladocera</taxon>
        <taxon>Anomopoda</taxon>
        <taxon>Daphniidae</taxon>
        <taxon>Daphnia</taxon>
    </lineage>
</organism>
<reference evidence="3" key="1">
    <citation type="submission" date="2021-11" db="EMBL/GenBank/DDBJ databases">
        <authorList>
            <person name="Schell T."/>
        </authorList>
    </citation>
    <scope>NUCLEOTIDE SEQUENCE</scope>
    <source>
        <strain evidence="3">M5</strain>
    </source>
</reference>
<feature type="region of interest" description="Disordered" evidence="1">
    <location>
        <begin position="27"/>
        <end position="46"/>
    </location>
</feature>
<protein>
    <recommendedName>
        <fullName evidence="5">CUB domain-containing protein</fullName>
    </recommendedName>
</protein>
<accession>A0A8J2RR94</accession>
<feature type="compositionally biased region" description="Low complexity" evidence="1">
    <location>
        <begin position="201"/>
        <end position="219"/>
    </location>
</feature>
<feature type="compositionally biased region" description="Polar residues" evidence="1">
    <location>
        <begin position="830"/>
        <end position="843"/>
    </location>
</feature>
<evidence type="ECO:0000313" key="4">
    <source>
        <dbReference type="Proteomes" id="UP000789390"/>
    </source>
</evidence>
<evidence type="ECO:0008006" key="5">
    <source>
        <dbReference type="Google" id="ProtNLM"/>
    </source>
</evidence>
<feature type="region of interest" description="Disordered" evidence="1">
    <location>
        <begin position="830"/>
        <end position="855"/>
    </location>
</feature>
<evidence type="ECO:0000256" key="1">
    <source>
        <dbReference type="SAM" id="MobiDB-lite"/>
    </source>
</evidence>
<dbReference type="EMBL" id="CAKKLH010000257">
    <property type="protein sequence ID" value="CAH0107112.1"/>
    <property type="molecule type" value="Genomic_DNA"/>
</dbReference>
<sequence length="992" mass="109403">MKRGMRMIVFTWEDSVSIVVVQQEQQQQLEMGGEEEEKGRTRGGGADVATSQKNIFFHEAVDLRQKNRRRRGGFGDGTTLDENERVRQQKKKLLLSAVSRALGKAAVAPSASTGAHRFLFHSGRTKNLSAIMILLLIVVASFVASIQGERNCGTHPSMIYLKRGDKNSVEYWVPPPPANNIVEPEMSLRSRLDEQEEEDVPLTPLTSTSSPTVELSTSTGGLTTWRTNDEEFAEWQMTTTSSSSSSVPSIKELTVSSEMPISVPESIRNVAEFKQEEKGEESTGFTGLKVTEDDVITTTTPHPTATFSSQSPLDVIPEALEVNGHILSLLIPETNANQQIISDVTEFPAVYVTEPQTDIAPLVANIQQSSFRPEQDEGSGVAPIEKLFTTESTPEEINMESITHSIQLMETKTKDELLDNLMKEEELRPHTTSRPEVKISSKNNESITIENSDLLLLQTVTTTETLAMTTQEPTETATDSVQIEISKQQTVDSASSLEESSITSQLKDDFQDIAHILMAIPALPQAENQIKEMVEQLKIQQSEQEPESVTIADFKSDLHSAVDIHAEEIEPVTVSDDLLAKITGSQTEEPDIFNTESILPIRPEASSVQSLTKEMEEEMTTEQTISAGLAQFDGSGMDPVEVVKPELKTEGSGSSAIEMLNKIGDEVEGSGLNSVNELLPMIVESIMDEPEFKKAEENGPIEILGMIQVGDPFLVKMDSPVEGSGSSPAISDESIVADRSDAVVDDEPPPEFRNDDVLINRIRTIVNSLTNPKDSSSSFLRRTSGLLQSVFKRTKRSIVPADVVNSLEFRQFLRSQPLPMRRALSPNYSGRFSRQMIPSNNRNGQQEDEDDGEECDLHIKTDPGLHLLLTFHNMSAPYTLDCAGAYVEIEREGNGFEARWCGKPIGERGVRSHVIFARSEVRVSVYNNKNKLLKHQLVTGGEGNNSLDSKGEDHLGPTGFSADIEVIDLHDAGQYTSFKRSEAYSNVHRRIG</sequence>
<dbReference type="SUPFAM" id="SSF49854">
    <property type="entry name" value="Spermadhesin, CUB domain"/>
    <property type="match status" value="1"/>
</dbReference>
<name>A0A8J2RR94_9CRUS</name>
<keyword evidence="2" id="KW-0812">Transmembrane</keyword>
<gene>
    <name evidence="3" type="ORF">DGAL_LOCUS10400</name>
</gene>
<dbReference type="AlphaFoldDB" id="A0A8J2RR94"/>
<feature type="region of interest" description="Disordered" evidence="1">
    <location>
        <begin position="191"/>
        <end position="223"/>
    </location>
</feature>
<dbReference type="OrthoDB" id="6381944at2759"/>
<evidence type="ECO:0000256" key="2">
    <source>
        <dbReference type="SAM" id="Phobius"/>
    </source>
</evidence>
<dbReference type="Proteomes" id="UP000789390">
    <property type="component" value="Unassembled WGS sequence"/>
</dbReference>
<proteinExistence type="predicted"/>
<keyword evidence="2" id="KW-1133">Transmembrane helix</keyword>